<keyword evidence="2" id="KW-1185">Reference proteome</keyword>
<evidence type="ECO:0000313" key="2">
    <source>
        <dbReference type="Proteomes" id="UP001604277"/>
    </source>
</evidence>
<organism evidence="1 2">
    <name type="scientific">Forsythia ovata</name>
    <dbReference type="NCBI Taxonomy" id="205694"/>
    <lineage>
        <taxon>Eukaryota</taxon>
        <taxon>Viridiplantae</taxon>
        <taxon>Streptophyta</taxon>
        <taxon>Embryophyta</taxon>
        <taxon>Tracheophyta</taxon>
        <taxon>Spermatophyta</taxon>
        <taxon>Magnoliopsida</taxon>
        <taxon>eudicotyledons</taxon>
        <taxon>Gunneridae</taxon>
        <taxon>Pentapetalae</taxon>
        <taxon>asterids</taxon>
        <taxon>lamiids</taxon>
        <taxon>Lamiales</taxon>
        <taxon>Oleaceae</taxon>
        <taxon>Forsythieae</taxon>
        <taxon>Forsythia</taxon>
    </lineage>
</organism>
<evidence type="ECO:0000313" key="1">
    <source>
        <dbReference type="EMBL" id="KAL2548639.1"/>
    </source>
</evidence>
<gene>
    <name evidence="1" type="ORF">Fot_10169</name>
</gene>
<protein>
    <submittedName>
        <fullName evidence="1">Uncharacterized protein</fullName>
    </submittedName>
</protein>
<dbReference type="AlphaFoldDB" id="A0ABD1WG38"/>
<name>A0ABD1WG38_9LAMI</name>
<comment type="caution">
    <text evidence="1">The sequence shown here is derived from an EMBL/GenBank/DDBJ whole genome shotgun (WGS) entry which is preliminary data.</text>
</comment>
<sequence length="117" mass="13386">MPIRPERLHRFNILPLSFPPRRPNILHHFTPTKALLLQAFQQLNLNLHVISLARIFPIISSGYNSSDHVSLLRRLWVPILDGDRASERVFSICSKLPDSVIELQSGVPCRCVIDAFH</sequence>
<proteinExistence type="predicted"/>
<accession>A0ABD1WG38</accession>
<dbReference type="EMBL" id="JBFOLJ010000003">
    <property type="protein sequence ID" value="KAL2548639.1"/>
    <property type="molecule type" value="Genomic_DNA"/>
</dbReference>
<dbReference type="Proteomes" id="UP001604277">
    <property type="component" value="Unassembled WGS sequence"/>
</dbReference>
<reference evidence="2" key="1">
    <citation type="submission" date="2024-07" db="EMBL/GenBank/DDBJ databases">
        <title>Two chromosome-level genome assemblies of Korean endemic species Abeliophyllum distichum and Forsythia ovata (Oleaceae).</title>
        <authorList>
            <person name="Jang H."/>
        </authorList>
    </citation>
    <scope>NUCLEOTIDE SEQUENCE [LARGE SCALE GENOMIC DNA]</scope>
</reference>